<reference evidence="2 3" key="1">
    <citation type="submission" date="2016-10" db="EMBL/GenBank/DDBJ databases">
        <title>Genome sequence of the basidiomycete white-rot fungus Trametes pubescens.</title>
        <authorList>
            <person name="Makela M.R."/>
            <person name="Granchi Z."/>
            <person name="Peng M."/>
            <person name="De Vries R.P."/>
            <person name="Grigoriev I."/>
            <person name="Riley R."/>
            <person name="Hilden K."/>
        </authorList>
    </citation>
    <scope>NUCLEOTIDE SEQUENCE [LARGE SCALE GENOMIC DNA]</scope>
    <source>
        <strain evidence="2 3">FBCC735</strain>
    </source>
</reference>
<sequence length="781" mass="81821">MAGGSAAYIGAPPPHLRKRKQRDPSPTVPSPVESTPARRDAFGVTPSRSARVYKTYAHKRARSYASSSAGDGPDVAEEEESSSSSSSAEESPIKVKYGVPARQITALSKRSLDEHVPEHNEGPGTALVAVLNDRHRESNDFSAAAVSIPGLSESALHRPLPRRQSAVYVEVPSLGPGARIGPPRGLRGNPKPTTAMPSPPPTSDDNTAPSDVQFRASSAAHLSLSDALNNSFANTSVAPFRPAHALPAEPSSAPPKRKRGRPPGKGNSLSGLGPIISQGAPGSSPIRKSAAVPTASTPTAVISAPVKRGPGRPRKHPLPVPSGSTPARPPLSAGPVSSSKKPKSKAALVNEDDDEGDSSEAEAVAEQLLQDVSHSLERVPTSSRHREKYAYQSVDVSNIARALERQAADEEGNPTDTGHIPPPEGPPPKKPRGRPRGSKNKSTLEREAEARERRLASLSSPPTRTVAAFDTSASTSAGAGPSFAPVPIKRPRGRPRKSAPSASSLEYFEPIRDFDGDTPMAGPSTPAPKRRGRSRTRANSVSAVSHSPPTPAAPPTPSPYYLDLNTMQWRRRTRSASALSTRRRSSALILAAAGEAGEVTEYQTIKALCVALKAALSAAAPKLAQVPVQTSATRKGKSRERGRSKGPADDGLKVAPSGVLFVADDGDDNPATGAYVFRGSWSVLGDPHVALDDGLALKKLHEVVLGLGACVTRLDQTEFSRDADGRTVTVSVPCCCVSTKSDAADVAECEGEMAVSVAEGPVTRDFLGIAKALRMTVIVVH</sequence>
<dbReference type="EMBL" id="MNAD01000602">
    <property type="protein sequence ID" value="OJT11648.1"/>
    <property type="molecule type" value="Genomic_DNA"/>
</dbReference>
<gene>
    <name evidence="2" type="ORF">TRAPUB_11838</name>
</gene>
<dbReference type="PRINTS" id="PR00929">
    <property type="entry name" value="ATHOOK"/>
</dbReference>
<organism evidence="2 3">
    <name type="scientific">Trametes pubescens</name>
    <name type="common">White-rot fungus</name>
    <dbReference type="NCBI Taxonomy" id="154538"/>
    <lineage>
        <taxon>Eukaryota</taxon>
        <taxon>Fungi</taxon>
        <taxon>Dikarya</taxon>
        <taxon>Basidiomycota</taxon>
        <taxon>Agaricomycotina</taxon>
        <taxon>Agaricomycetes</taxon>
        <taxon>Polyporales</taxon>
        <taxon>Polyporaceae</taxon>
        <taxon>Trametes</taxon>
    </lineage>
</organism>
<evidence type="ECO:0000256" key="1">
    <source>
        <dbReference type="SAM" id="MobiDB-lite"/>
    </source>
</evidence>
<feature type="region of interest" description="Disordered" evidence="1">
    <location>
        <begin position="627"/>
        <end position="651"/>
    </location>
</feature>
<feature type="region of interest" description="Disordered" evidence="1">
    <location>
        <begin position="167"/>
        <end position="215"/>
    </location>
</feature>
<dbReference type="GO" id="GO:0003677">
    <property type="term" value="F:DNA binding"/>
    <property type="evidence" value="ECO:0007669"/>
    <property type="project" value="InterPro"/>
</dbReference>
<comment type="caution">
    <text evidence="2">The sequence shown here is derived from an EMBL/GenBank/DDBJ whole genome shotgun (WGS) entry which is preliminary data.</text>
</comment>
<feature type="compositionally biased region" description="Low complexity" evidence="1">
    <location>
        <begin position="289"/>
        <end position="301"/>
    </location>
</feature>
<dbReference type="OMA" id="ASPLECK"/>
<feature type="compositionally biased region" description="Acidic residues" evidence="1">
    <location>
        <begin position="350"/>
        <end position="360"/>
    </location>
</feature>
<evidence type="ECO:0000313" key="3">
    <source>
        <dbReference type="Proteomes" id="UP000184267"/>
    </source>
</evidence>
<feature type="compositionally biased region" description="Basic and acidic residues" evidence="1">
    <location>
        <begin position="442"/>
        <end position="455"/>
    </location>
</feature>
<feature type="region of interest" description="Disordered" evidence="1">
    <location>
        <begin position="1"/>
        <end position="96"/>
    </location>
</feature>
<dbReference type="OrthoDB" id="2757957at2759"/>
<accession>A0A1M2VVP9</accession>
<feature type="region of interest" description="Disordered" evidence="1">
    <location>
        <begin position="243"/>
        <end position="560"/>
    </location>
</feature>
<dbReference type="InterPro" id="IPR017956">
    <property type="entry name" value="AT_hook_DNA-bd_motif"/>
</dbReference>
<dbReference type="AlphaFoldDB" id="A0A1M2VVP9"/>
<feature type="compositionally biased region" description="Pro residues" evidence="1">
    <location>
        <begin position="548"/>
        <end position="558"/>
    </location>
</feature>
<name>A0A1M2VVP9_TRAPU</name>
<feature type="compositionally biased region" description="Low complexity" evidence="1">
    <location>
        <begin position="467"/>
        <end position="485"/>
    </location>
</feature>
<protein>
    <submittedName>
        <fullName evidence="2">Uncharacterized protein</fullName>
    </submittedName>
</protein>
<dbReference type="Proteomes" id="UP000184267">
    <property type="component" value="Unassembled WGS sequence"/>
</dbReference>
<keyword evidence="3" id="KW-1185">Reference proteome</keyword>
<proteinExistence type="predicted"/>
<dbReference type="SMART" id="SM00384">
    <property type="entry name" value="AT_hook"/>
    <property type="match status" value="6"/>
</dbReference>
<evidence type="ECO:0000313" key="2">
    <source>
        <dbReference type="EMBL" id="OJT11648.1"/>
    </source>
</evidence>
<feature type="compositionally biased region" description="Basic residues" evidence="1">
    <location>
        <begin position="429"/>
        <end position="439"/>
    </location>
</feature>
<feature type="compositionally biased region" description="Basic and acidic residues" evidence="1">
    <location>
        <begin position="639"/>
        <end position="651"/>
    </location>
</feature>